<dbReference type="SMART" id="SM00198">
    <property type="entry name" value="SCP"/>
    <property type="match status" value="1"/>
</dbReference>
<dbReference type="GO" id="GO:0005576">
    <property type="term" value="C:extracellular region"/>
    <property type="evidence" value="ECO:0007669"/>
    <property type="project" value="InterPro"/>
</dbReference>
<dbReference type="PROSITE" id="PS01009">
    <property type="entry name" value="CRISP_1"/>
    <property type="match status" value="1"/>
</dbReference>
<protein>
    <submittedName>
        <fullName evidence="4">PR-1-like protein</fullName>
    </submittedName>
</protein>
<dbReference type="EMBL" id="ML996218">
    <property type="protein sequence ID" value="KAF2730407.1"/>
    <property type="molecule type" value="Genomic_DNA"/>
</dbReference>
<dbReference type="InterPro" id="IPR018244">
    <property type="entry name" value="Allrgn_V5/Tpx1_CS"/>
</dbReference>
<feature type="signal peptide" evidence="2">
    <location>
        <begin position="1"/>
        <end position="24"/>
    </location>
</feature>
<feature type="compositionally biased region" description="Gly residues" evidence="1">
    <location>
        <begin position="205"/>
        <end position="219"/>
    </location>
</feature>
<gene>
    <name evidence="4" type="ORF">EJ04DRAFT_500531</name>
</gene>
<dbReference type="InterPro" id="IPR014044">
    <property type="entry name" value="CAP_dom"/>
</dbReference>
<accession>A0A9P4UVW6</accession>
<reference evidence="4" key="1">
    <citation type="journal article" date="2020" name="Stud. Mycol.">
        <title>101 Dothideomycetes genomes: a test case for predicting lifestyles and emergence of pathogens.</title>
        <authorList>
            <person name="Haridas S."/>
            <person name="Albert R."/>
            <person name="Binder M."/>
            <person name="Bloem J."/>
            <person name="Labutti K."/>
            <person name="Salamov A."/>
            <person name="Andreopoulos B."/>
            <person name="Baker S."/>
            <person name="Barry K."/>
            <person name="Bills G."/>
            <person name="Bluhm B."/>
            <person name="Cannon C."/>
            <person name="Castanera R."/>
            <person name="Culley D."/>
            <person name="Daum C."/>
            <person name="Ezra D."/>
            <person name="Gonzalez J."/>
            <person name="Henrissat B."/>
            <person name="Kuo A."/>
            <person name="Liang C."/>
            <person name="Lipzen A."/>
            <person name="Lutzoni F."/>
            <person name="Magnuson J."/>
            <person name="Mondo S."/>
            <person name="Nolan M."/>
            <person name="Ohm R."/>
            <person name="Pangilinan J."/>
            <person name="Park H.-J."/>
            <person name="Ramirez L."/>
            <person name="Alfaro M."/>
            <person name="Sun H."/>
            <person name="Tritt A."/>
            <person name="Yoshinaga Y."/>
            <person name="Zwiers L.-H."/>
            <person name="Turgeon B."/>
            <person name="Goodwin S."/>
            <person name="Spatafora J."/>
            <person name="Crous P."/>
            <person name="Grigoriev I."/>
        </authorList>
    </citation>
    <scope>NUCLEOTIDE SEQUENCE</scope>
    <source>
        <strain evidence="4">CBS 125425</strain>
    </source>
</reference>
<evidence type="ECO:0000259" key="3">
    <source>
        <dbReference type="SMART" id="SM00198"/>
    </source>
</evidence>
<evidence type="ECO:0000313" key="5">
    <source>
        <dbReference type="Proteomes" id="UP000799444"/>
    </source>
</evidence>
<dbReference type="Proteomes" id="UP000799444">
    <property type="component" value="Unassembled WGS sequence"/>
</dbReference>
<evidence type="ECO:0000256" key="2">
    <source>
        <dbReference type="SAM" id="SignalP"/>
    </source>
</evidence>
<dbReference type="Gene3D" id="3.40.33.10">
    <property type="entry name" value="CAP"/>
    <property type="match status" value="1"/>
</dbReference>
<evidence type="ECO:0000256" key="1">
    <source>
        <dbReference type="SAM" id="MobiDB-lite"/>
    </source>
</evidence>
<proteinExistence type="predicted"/>
<feature type="domain" description="SCP" evidence="3">
    <location>
        <begin position="47"/>
        <end position="179"/>
    </location>
</feature>
<dbReference type="Pfam" id="PF00188">
    <property type="entry name" value="CAP"/>
    <property type="match status" value="1"/>
</dbReference>
<name>A0A9P4UVW6_9PLEO</name>
<organism evidence="4 5">
    <name type="scientific">Polyplosphaeria fusca</name>
    <dbReference type="NCBI Taxonomy" id="682080"/>
    <lineage>
        <taxon>Eukaryota</taxon>
        <taxon>Fungi</taxon>
        <taxon>Dikarya</taxon>
        <taxon>Ascomycota</taxon>
        <taxon>Pezizomycotina</taxon>
        <taxon>Dothideomycetes</taxon>
        <taxon>Pleosporomycetidae</taxon>
        <taxon>Pleosporales</taxon>
        <taxon>Tetraplosphaeriaceae</taxon>
        <taxon>Polyplosphaeria</taxon>
    </lineage>
</organism>
<dbReference type="InterPro" id="IPR001283">
    <property type="entry name" value="CRISP-related"/>
</dbReference>
<comment type="caution">
    <text evidence="4">The sequence shown here is derived from an EMBL/GenBank/DDBJ whole genome shotgun (WGS) entry which is preliminary data.</text>
</comment>
<dbReference type="SUPFAM" id="SSF55797">
    <property type="entry name" value="PR-1-like"/>
    <property type="match status" value="1"/>
</dbReference>
<dbReference type="PRINTS" id="PR00837">
    <property type="entry name" value="V5TPXLIKE"/>
</dbReference>
<dbReference type="OrthoDB" id="337038at2759"/>
<sequence length="261" mass="27994">MHLPHHSLILGVFALHSFSTLVSASWFTVLQRDDDAQQSVEYTDDEVFKDAVLNSTNTFRRQHNATKLAWNETSAKFAASNSKECIFEHSGGPTGENLASGYPNATSSIEAWGHEREEYDFDKATFSKTTGHFTQLVWKSTTSLGCARTRCDSRSVDHGDAAPGWYLVCEYFPPGNVIGRFKENVQKRVKDGDGGEQEPSATTTTGGGDGARETGGAGGECPYPGQECSGAVGGREGGEGRTRWMVLGVALGVVGGAFVGL</sequence>
<dbReference type="InterPro" id="IPR035940">
    <property type="entry name" value="CAP_sf"/>
</dbReference>
<evidence type="ECO:0000313" key="4">
    <source>
        <dbReference type="EMBL" id="KAF2730407.1"/>
    </source>
</evidence>
<dbReference type="AlphaFoldDB" id="A0A9P4UVW6"/>
<feature type="region of interest" description="Disordered" evidence="1">
    <location>
        <begin position="188"/>
        <end position="223"/>
    </location>
</feature>
<feature type="chain" id="PRO_5040410219" evidence="2">
    <location>
        <begin position="25"/>
        <end position="261"/>
    </location>
</feature>
<dbReference type="PANTHER" id="PTHR10334">
    <property type="entry name" value="CYSTEINE-RICH SECRETORY PROTEIN-RELATED"/>
    <property type="match status" value="1"/>
</dbReference>
<keyword evidence="2" id="KW-0732">Signal</keyword>
<keyword evidence="5" id="KW-1185">Reference proteome</keyword>